<proteinExistence type="inferred from homology"/>
<dbReference type="SMART" id="SM00471">
    <property type="entry name" value="HDc"/>
    <property type="match status" value="1"/>
</dbReference>
<dbReference type="InterPro" id="IPR002912">
    <property type="entry name" value="ACT_dom"/>
</dbReference>
<dbReference type="Gene3D" id="1.10.3210.10">
    <property type="entry name" value="Hypothetical protein af1432"/>
    <property type="match status" value="1"/>
</dbReference>
<comment type="caution">
    <text evidence="7">Lacks conserved residue(s) required for the propagation of feature annotation.</text>
</comment>
<dbReference type="InterPro" id="IPR002934">
    <property type="entry name" value="Polymerase_NTP_transf_dom"/>
</dbReference>
<reference evidence="10 11" key="1">
    <citation type="submission" date="2013-11" db="EMBL/GenBank/DDBJ databases">
        <title>Genomic analysis of Pelistega sp. HM-7.</title>
        <authorList>
            <person name="Kumbhare S.V."/>
            <person name="Shetty S.A."/>
            <person name="Sharma O."/>
            <person name="Dhotre D.P."/>
        </authorList>
    </citation>
    <scope>NUCLEOTIDE SEQUENCE [LARGE SCALE GENOMIC DNA]</scope>
    <source>
        <strain evidence="10 11">HM-7</strain>
    </source>
</reference>
<evidence type="ECO:0000256" key="3">
    <source>
        <dbReference type="ARBA" id="ARBA00022737"/>
    </source>
</evidence>
<dbReference type="InterPro" id="IPR043519">
    <property type="entry name" value="NT_sf"/>
</dbReference>
<dbReference type="PANTHER" id="PTHR47320:SF1">
    <property type="entry name" value="BIFUNCTIONAL URIDYLYLTRANSFERASE_URIDYLYL-REMOVING ENZYME"/>
    <property type="match status" value="1"/>
</dbReference>
<evidence type="ECO:0000256" key="1">
    <source>
        <dbReference type="ARBA" id="ARBA00022679"/>
    </source>
</evidence>
<evidence type="ECO:0000256" key="6">
    <source>
        <dbReference type="ARBA" id="ARBA00023268"/>
    </source>
</evidence>
<dbReference type="CDD" id="cd00077">
    <property type="entry name" value="HDc"/>
    <property type="match status" value="1"/>
</dbReference>
<evidence type="ECO:0000256" key="7">
    <source>
        <dbReference type="HAMAP-Rule" id="MF_00277"/>
    </source>
</evidence>
<evidence type="ECO:0000259" key="9">
    <source>
        <dbReference type="PROSITE" id="PS51831"/>
    </source>
</evidence>
<dbReference type="NCBIfam" id="NF002837">
    <property type="entry name" value="PRK03059.1"/>
    <property type="match status" value="1"/>
</dbReference>
<dbReference type="InterPro" id="IPR003607">
    <property type="entry name" value="HD/PDEase_dom"/>
</dbReference>
<gene>
    <name evidence="7" type="primary">glnD</name>
    <name evidence="10" type="ORF">V757_03680</name>
</gene>
<dbReference type="Pfam" id="PF08335">
    <property type="entry name" value="GlnD_UR_UTase"/>
    <property type="match status" value="1"/>
</dbReference>
<dbReference type="PANTHER" id="PTHR47320">
    <property type="entry name" value="BIFUNCTIONAL URIDYLYLTRANSFERASE/URIDYLYL-REMOVING ENZYME"/>
    <property type="match status" value="1"/>
</dbReference>
<dbReference type="InterPro" id="IPR006674">
    <property type="entry name" value="HD_domain"/>
</dbReference>
<evidence type="ECO:0000313" key="10">
    <source>
        <dbReference type="EMBL" id="ETD72517.1"/>
    </source>
</evidence>
<feature type="domain" description="ACT" evidence="8">
    <location>
        <begin position="678"/>
        <end position="759"/>
    </location>
</feature>
<dbReference type="PROSITE" id="PS51831">
    <property type="entry name" value="HD"/>
    <property type="match status" value="1"/>
</dbReference>
<evidence type="ECO:0000313" key="11">
    <source>
        <dbReference type="Proteomes" id="UP000018766"/>
    </source>
</evidence>
<keyword evidence="2 7" id="KW-0548">Nucleotidyltransferase</keyword>
<keyword evidence="1 7" id="KW-0808">Transferase</keyword>
<evidence type="ECO:0000259" key="8">
    <source>
        <dbReference type="PROSITE" id="PS51671"/>
    </source>
</evidence>
<comment type="similarity">
    <text evidence="7">Belongs to the GlnD family.</text>
</comment>
<dbReference type="RefSeq" id="WP_023950047.1">
    <property type="nucleotide sequence ID" value="NZ_AYSV01000063.1"/>
</dbReference>
<dbReference type="EMBL" id="AYSV01000063">
    <property type="protein sequence ID" value="ETD72517.1"/>
    <property type="molecule type" value="Genomic_DNA"/>
</dbReference>
<sequence length="865" mass="100581">MTVAQDLQAIKQTTAHEQAELREKYQQHQLNPNEFLLLHSQRIDCCLSKVIELCPLPDGAALCAVGGYGREQLFPYSDIDILILLANEPQKEDKAKIEMLVQSFWDLGLDIGASVRTIKDCLREAKNDITIETSLLECRYILGNQQLVKQLHKEFFQHHNPQDFFLAKQLEMNQRYARYNNTPYSLEPNCKESPGTLRDIQLIQWLALSNNIQDGWNGLVKANLMTEKEAEVIKKTENNFLRFRIELHLIHQKRDDRILFHVQPLLAEVYGYTAQGGKRPSENFMQDYYGAARIVNLITHFMILNFKNYLFPDSDKRITPIDDDFQKIGQLLDIRHDDAFEKNPSLLLKAFLVLQQHSDLDDFSVRTQRLIWSERKRIDSAFRQNRVNQQIFLEILKHPTGIVHTFRRLSKLKILPRYIPSWQKIVGQMQHDLFHVYTVDQHTLQVIRYMRRFTMPEYAQDNPLAAQLIADFEDVWLLYIAALFHDIAKGRGGDHSELGAIEVRQFAELHQLSSEDTDLLEFLVANHLLLSSVAQKKDLSDPEVIKEFSEKVKTRRRLTALYLLTVADVRGTSPKVWNAWKGQLFQNLYNSTALLFESDHFDRNTILSQRKEQANAIIKLSGLSDNERDRFWSKMDVAYFLRHEASDIAWHTRVLNAHMDTQRTIVRARPVEKSDHMQIVVFTKDKLNLFEIIAAYFYRHRINILDARIHTNTDGYALDSFSVSSETFHNPRDFVSIIENSLAEAIDNANIQALNTTQRKSYSVGAEVRRSRTFPIVPKIELIKDEYGQSWLLTITTTDCPGILYHLAHLFNQHHINLVMAKIMTLGERAEDVFMISNSQLENPKNQLAFERDILEMLNQLILLK</sequence>
<dbReference type="InterPro" id="IPR010043">
    <property type="entry name" value="UTase/UR"/>
</dbReference>
<evidence type="ECO:0000256" key="2">
    <source>
        <dbReference type="ARBA" id="ARBA00022695"/>
    </source>
</evidence>
<dbReference type="Proteomes" id="UP000018766">
    <property type="component" value="Unassembled WGS sequence"/>
</dbReference>
<dbReference type="SUPFAM" id="SSF109604">
    <property type="entry name" value="HD-domain/PDEase-like"/>
    <property type="match status" value="1"/>
</dbReference>
<dbReference type="PATRIC" id="fig|1414851.3.peg.734"/>
<comment type="catalytic activity">
    <reaction evidence="7">
        <text>[protein-PII]-uridylyl-L-tyrosine + H2O = [protein-PII]-L-tyrosine + UMP + H(+)</text>
        <dbReference type="Rhea" id="RHEA:48600"/>
        <dbReference type="Rhea" id="RHEA-COMP:12147"/>
        <dbReference type="Rhea" id="RHEA-COMP:12148"/>
        <dbReference type="ChEBI" id="CHEBI:15377"/>
        <dbReference type="ChEBI" id="CHEBI:15378"/>
        <dbReference type="ChEBI" id="CHEBI:46858"/>
        <dbReference type="ChEBI" id="CHEBI:57865"/>
        <dbReference type="ChEBI" id="CHEBI:90602"/>
    </reaction>
</comment>
<evidence type="ECO:0000256" key="5">
    <source>
        <dbReference type="ARBA" id="ARBA00022842"/>
    </source>
</evidence>
<dbReference type="CDD" id="cd04900">
    <property type="entry name" value="ACT_UUR-like_1"/>
    <property type="match status" value="1"/>
</dbReference>
<dbReference type="CDD" id="cd04899">
    <property type="entry name" value="ACT_ACR-UUR-like_2"/>
    <property type="match status" value="1"/>
</dbReference>
<feature type="region of interest" description="Uridylyltransferase" evidence="7">
    <location>
        <begin position="1"/>
        <end position="320"/>
    </location>
</feature>
<dbReference type="SUPFAM" id="SSF55021">
    <property type="entry name" value="ACT-like"/>
    <property type="match status" value="2"/>
</dbReference>
<comment type="activity regulation">
    <text evidence="7">Uridylyltransferase (UTase) activity is inhibited by glutamine, while glutamine activates uridylyl-removing (UR) activity.</text>
</comment>
<dbReference type="Pfam" id="PF01966">
    <property type="entry name" value="HD"/>
    <property type="match status" value="1"/>
</dbReference>
<comment type="cofactor">
    <cofactor evidence="7">
        <name>Mg(2+)</name>
        <dbReference type="ChEBI" id="CHEBI:18420"/>
    </cofactor>
</comment>
<comment type="caution">
    <text evidence="10">The sequence shown here is derived from an EMBL/GenBank/DDBJ whole genome shotgun (WGS) entry which is preliminary data.</text>
</comment>
<comment type="catalytic activity">
    <reaction evidence="7">
        <text>[protein-PII]-L-tyrosine + UTP = [protein-PII]-uridylyl-L-tyrosine + diphosphate</text>
        <dbReference type="Rhea" id="RHEA:13673"/>
        <dbReference type="Rhea" id="RHEA-COMP:12147"/>
        <dbReference type="Rhea" id="RHEA-COMP:12148"/>
        <dbReference type="ChEBI" id="CHEBI:33019"/>
        <dbReference type="ChEBI" id="CHEBI:46398"/>
        <dbReference type="ChEBI" id="CHEBI:46858"/>
        <dbReference type="ChEBI" id="CHEBI:90602"/>
        <dbReference type="EC" id="2.7.7.59"/>
    </reaction>
</comment>
<dbReference type="HAMAP" id="MF_00277">
    <property type="entry name" value="PII_uridylyl_transf"/>
    <property type="match status" value="1"/>
</dbReference>
<protein>
    <recommendedName>
        <fullName evidence="7">Bifunctional uridylyltransferase/uridylyl-removing enzyme</fullName>
        <shortName evidence="7">UTase/UR</shortName>
    </recommendedName>
    <alternativeName>
        <fullName evidence="7">Bifunctional [protein-PII] modification enzyme</fullName>
    </alternativeName>
    <alternativeName>
        <fullName evidence="7">Bifunctional nitrogen sensor protein</fullName>
    </alternativeName>
    <domain>
        <recommendedName>
            <fullName evidence="7">[Protein-PII] uridylyltransferase</fullName>
            <shortName evidence="7">PII uridylyltransferase</shortName>
            <shortName evidence="7">UTase</shortName>
            <ecNumber evidence="7">2.7.7.59</ecNumber>
        </recommendedName>
    </domain>
    <domain>
        <recommendedName>
            <fullName evidence="7">[Protein-PII]-UMP uridylyl-removing enzyme</fullName>
            <shortName evidence="7">UR</shortName>
            <ecNumber evidence="7">3.1.4.-</ecNumber>
        </recommendedName>
    </domain>
</protein>
<dbReference type="NCBIfam" id="TIGR01693">
    <property type="entry name" value="UTase_glnD"/>
    <property type="match status" value="1"/>
</dbReference>
<keyword evidence="5 7" id="KW-0460">Magnesium</keyword>
<evidence type="ECO:0000256" key="4">
    <source>
        <dbReference type="ARBA" id="ARBA00022801"/>
    </source>
</evidence>
<dbReference type="GO" id="GO:0008773">
    <property type="term" value="F:[protein-PII] uridylyltransferase activity"/>
    <property type="evidence" value="ECO:0007669"/>
    <property type="project" value="UniProtKB-UniRule"/>
</dbReference>
<feature type="domain" description="HD" evidence="9">
    <location>
        <begin position="439"/>
        <end position="561"/>
    </location>
</feature>
<dbReference type="EC" id="2.7.7.59" evidence="7"/>
<dbReference type="EC" id="3.1.4.-" evidence="7"/>
<dbReference type="Pfam" id="PF01909">
    <property type="entry name" value="NTP_transf_2"/>
    <property type="match status" value="1"/>
</dbReference>
<dbReference type="SUPFAM" id="SSF81301">
    <property type="entry name" value="Nucleotidyltransferase"/>
    <property type="match status" value="1"/>
</dbReference>
<keyword evidence="4 7" id="KW-0378">Hydrolase</keyword>
<organism evidence="10 11">
    <name type="scientific">Pelistega indica</name>
    <dbReference type="NCBI Taxonomy" id="1414851"/>
    <lineage>
        <taxon>Bacteria</taxon>
        <taxon>Pseudomonadati</taxon>
        <taxon>Pseudomonadota</taxon>
        <taxon>Betaproteobacteria</taxon>
        <taxon>Burkholderiales</taxon>
        <taxon>Alcaligenaceae</taxon>
        <taxon>Pelistega</taxon>
    </lineage>
</organism>
<dbReference type="PROSITE" id="PS51671">
    <property type="entry name" value="ACT"/>
    <property type="match status" value="2"/>
</dbReference>
<dbReference type="PIRSF" id="PIRSF006288">
    <property type="entry name" value="PII_uridyltransf"/>
    <property type="match status" value="1"/>
</dbReference>
<keyword evidence="11" id="KW-1185">Reference proteome</keyword>
<dbReference type="InterPro" id="IPR045865">
    <property type="entry name" value="ACT-like_dom_sf"/>
</dbReference>
<keyword evidence="3" id="KW-0677">Repeat</keyword>
<accession>V8GA12</accession>
<dbReference type="InterPro" id="IPR013546">
    <property type="entry name" value="PII_UdlTrfase/GS_AdlTrfase"/>
</dbReference>
<feature type="domain" description="ACT" evidence="8">
    <location>
        <begin position="792"/>
        <end position="865"/>
    </location>
</feature>
<dbReference type="GO" id="GO:0008081">
    <property type="term" value="F:phosphoric diester hydrolase activity"/>
    <property type="evidence" value="ECO:0007669"/>
    <property type="project" value="UniProtKB-UniRule"/>
</dbReference>
<dbReference type="GO" id="GO:0006808">
    <property type="term" value="P:regulation of nitrogen utilization"/>
    <property type="evidence" value="ECO:0007669"/>
    <property type="project" value="UniProtKB-UniRule"/>
</dbReference>
<comment type="domain">
    <text evidence="7">Has four distinct domains: an N-terminal nucleotidyltransferase (NT) domain responsible for UTase activity, a central HD domain that encodes UR activity, and two C-terminal ACT domains that seem to have a role in glutamine sensing.</text>
</comment>
<dbReference type="AlphaFoldDB" id="V8GA12"/>
<name>V8GA12_9BURK</name>
<comment type="function">
    <text evidence="7">Modifies, by uridylylation and deuridylylation, the PII regulatory proteins (GlnB and homologs), in response to the nitrogen status of the cell that GlnD senses through the glutamine level. Under low glutamine levels, catalyzes the conversion of the PII proteins and UTP to PII-UMP and PPi, while under higher glutamine levels, GlnD hydrolyzes PII-UMP to PII and UMP (deuridylylation). Thus, controls uridylylation state and activity of the PII proteins, and plays an important role in the regulation of nitrogen metabolism.</text>
</comment>
<dbReference type="CDD" id="cd05401">
    <property type="entry name" value="NT_GlnE_GlnD_like"/>
    <property type="match status" value="1"/>
</dbReference>
<keyword evidence="6 7" id="KW-0511">Multifunctional enzyme</keyword>